<protein>
    <recommendedName>
        <fullName evidence="1">HTH cro/C1-type domain-containing protein</fullName>
    </recommendedName>
</protein>
<dbReference type="GO" id="GO:0003677">
    <property type="term" value="F:DNA binding"/>
    <property type="evidence" value="ECO:0007669"/>
    <property type="project" value="InterPro"/>
</dbReference>
<gene>
    <name evidence="2" type="ordered locus">LKI_03900</name>
</gene>
<dbReference type="Proteomes" id="UP000002362">
    <property type="component" value="Chromosome"/>
</dbReference>
<sequence>MIEISSIVLLELKRKRGERNITVTTLSEETGVSRWTLADILAGRKRIIKKSTYQKIDNWIAENSEE</sequence>
<dbReference type="Gene3D" id="1.10.260.40">
    <property type="entry name" value="lambda repressor-like DNA-binding domains"/>
    <property type="match status" value="1"/>
</dbReference>
<accession>D5T223</accession>
<dbReference type="InterPro" id="IPR010982">
    <property type="entry name" value="Lambda_DNA-bd_dom_sf"/>
</dbReference>
<feature type="domain" description="HTH cro/C1-type" evidence="1">
    <location>
        <begin position="12"/>
        <end position="56"/>
    </location>
</feature>
<evidence type="ECO:0000259" key="1">
    <source>
        <dbReference type="Pfam" id="PF01381"/>
    </source>
</evidence>
<reference evidence="2 3" key="1">
    <citation type="journal article" date="2010" name="J. Bacteriol.">
        <title>Complete genome sequence analysis of Leuconostoc kimchii IMSNU 11154.</title>
        <authorList>
            <person name="Oh H.M."/>
            <person name="Cho Y.J."/>
            <person name="Kim B.K."/>
            <person name="Roe J.H."/>
            <person name="Kang S.O."/>
            <person name="Nahm B.H."/>
            <person name="Jeong G."/>
            <person name="Han H.U."/>
            <person name="Chun J."/>
        </authorList>
    </citation>
    <scope>NUCLEOTIDE SEQUENCE [LARGE SCALE GENOMIC DNA]</scope>
    <source>
        <strain evidence="3">IMSNU 11154 / KCTC 2386 / IH25</strain>
    </source>
</reference>
<dbReference type="PATRIC" id="fig|762051.18.peg.788"/>
<dbReference type="InterPro" id="IPR001387">
    <property type="entry name" value="Cro/C1-type_HTH"/>
</dbReference>
<evidence type="ECO:0000313" key="3">
    <source>
        <dbReference type="Proteomes" id="UP000002362"/>
    </source>
</evidence>
<dbReference type="EMBL" id="CP001758">
    <property type="protein sequence ID" value="ADG40322.1"/>
    <property type="molecule type" value="Genomic_DNA"/>
</dbReference>
<name>D5T223_LEUKI</name>
<dbReference type="SUPFAM" id="SSF47413">
    <property type="entry name" value="lambda repressor-like DNA-binding domains"/>
    <property type="match status" value="1"/>
</dbReference>
<dbReference type="RefSeq" id="WP_013102918.1">
    <property type="nucleotide sequence ID" value="NC_014136.1"/>
</dbReference>
<dbReference type="Pfam" id="PF01381">
    <property type="entry name" value="HTH_3"/>
    <property type="match status" value="1"/>
</dbReference>
<dbReference type="KEGG" id="lki:LKI_03900"/>
<dbReference type="STRING" id="762051.LKI_03900"/>
<organism evidence="2 3">
    <name type="scientific">Leuconostoc kimchii (strain IMSNU 11154 / KCTC 2386 / IH25)</name>
    <dbReference type="NCBI Taxonomy" id="762051"/>
    <lineage>
        <taxon>Bacteria</taxon>
        <taxon>Bacillati</taxon>
        <taxon>Bacillota</taxon>
        <taxon>Bacilli</taxon>
        <taxon>Lactobacillales</taxon>
        <taxon>Lactobacillaceae</taxon>
        <taxon>Leuconostoc</taxon>
    </lineage>
</organism>
<evidence type="ECO:0000313" key="2">
    <source>
        <dbReference type="EMBL" id="ADG40322.1"/>
    </source>
</evidence>
<dbReference type="AlphaFoldDB" id="D5T223"/>
<proteinExistence type="predicted"/>
<dbReference type="HOGENOM" id="CLU_196710_0_0_9"/>